<proteinExistence type="predicted"/>
<dbReference type="EMBL" id="JAUQTA010000001">
    <property type="protein sequence ID" value="MDO7868215.1"/>
    <property type="molecule type" value="Genomic_DNA"/>
</dbReference>
<dbReference type="GO" id="GO:0016787">
    <property type="term" value="F:hydrolase activity"/>
    <property type="evidence" value="ECO:0007669"/>
    <property type="project" value="UniProtKB-KW"/>
</dbReference>
<dbReference type="CDD" id="cd01832">
    <property type="entry name" value="SGNH_hydrolase_like_1"/>
    <property type="match status" value="1"/>
</dbReference>
<protein>
    <submittedName>
        <fullName evidence="2">SGNH/GDSL hydrolase family protein</fullName>
        <ecNumber evidence="2">3.1.-.-</ecNumber>
    </submittedName>
</protein>
<sequence length="256" mass="27911">MSRDLIRFAALGDSASCGVGDPTPDGWRGWAQLLAEAIGQEHPVSFCKLAVAGATVADVRRAQLADAVAHQPRVASLVVGLNDAMRASWDPAGIREDLLECAAALEAQGALLVTVQFHDHTKVLGLPGLLARPMRARIGELNAIYAEVHERHGVLQLDLRADPLIQAREMWAFDRLHPSELGHRMLARRVGELLNAEGLRFPLPLAACTTAPSTRRERARTLVVDVAPWLGRRVRDLAPWAARETARRTRVALHAA</sequence>
<keyword evidence="2" id="KW-0378">Hydrolase</keyword>
<reference evidence="2 3" key="1">
    <citation type="submission" date="2023-07" db="EMBL/GenBank/DDBJ databases">
        <title>Nocardioides sp. nov WY-20 isolated from soil.</title>
        <authorList>
            <person name="Liu B."/>
            <person name="Wan Y."/>
        </authorList>
    </citation>
    <scope>NUCLEOTIDE SEQUENCE [LARGE SCALE GENOMIC DNA]</scope>
    <source>
        <strain evidence="2 3">WY-20</strain>
    </source>
</reference>
<dbReference type="SUPFAM" id="SSF52266">
    <property type="entry name" value="SGNH hydrolase"/>
    <property type="match status" value="1"/>
</dbReference>
<dbReference type="Pfam" id="PF13472">
    <property type="entry name" value="Lipase_GDSL_2"/>
    <property type="match status" value="1"/>
</dbReference>
<dbReference type="InterPro" id="IPR053140">
    <property type="entry name" value="GDSL_Rv0518-like"/>
</dbReference>
<evidence type="ECO:0000259" key="1">
    <source>
        <dbReference type="Pfam" id="PF13472"/>
    </source>
</evidence>
<dbReference type="RefSeq" id="WP_305027590.1">
    <property type="nucleotide sequence ID" value="NZ_JAUQTA010000001.1"/>
</dbReference>
<dbReference type="InterPro" id="IPR013830">
    <property type="entry name" value="SGNH_hydro"/>
</dbReference>
<accession>A0ABT9B1G3</accession>
<evidence type="ECO:0000313" key="2">
    <source>
        <dbReference type="EMBL" id="MDO7868215.1"/>
    </source>
</evidence>
<dbReference type="Gene3D" id="3.40.50.1110">
    <property type="entry name" value="SGNH hydrolase"/>
    <property type="match status" value="1"/>
</dbReference>
<name>A0ABT9B1G3_9ACTN</name>
<organism evidence="2 3">
    <name type="scientific">Nocardioides jiangxiensis</name>
    <dbReference type="NCBI Taxonomy" id="3064524"/>
    <lineage>
        <taxon>Bacteria</taxon>
        <taxon>Bacillati</taxon>
        <taxon>Actinomycetota</taxon>
        <taxon>Actinomycetes</taxon>
        <taxon>Propionibacteriales</taxon>
        <taxon>Nocardioidaceae</taxon>
        <taxon>Nocardioides</taxon>
    </lineage>
</organism>
<feature type="domain" description="SGNH hydrolase-type esterase" evidence="1">
    <location>
        <begin position="10"/>
        <end position="184"/>
    </location>
</feature>
<dbReference type="PANTHER" id="PTHR43784:SF2">
    <property type="entry name" value="GDSL-LIKE LIPASE_ACYLHYDROLASE, PUTATIVE (AFU_ORTHOLOGUE AFUA_2G00820)-RELATED"/>
    <property type="match status" value="1"/>
</dbReference>
<comment type="caution">
    <text evidence="2">The sequence shown here is derived from an EMBL/GenBank/DDBJ whole genome shotgun (WGS) entry which is preliminary data.</text>
</comment>
<dbReference type="PANTHER" id="PTHR43784">
    <property type="entry name" value="GDSL-LIKE LIPASE/ACYLHYDROLASE, PUTATIVE (AFU_ORTHOLOGUE AFUA_2G00820)-RELATED"/>
    <property type="match status" value="1"/>
</dbReference>
<dbReference type="EC" id="3.1.-.-" evidence="2"/>
<dbReference type="Proteomes" id="UP001233314">
    <property type="component" value="Unassembled WGS sequence"/>
</dbReference>
<dbReference type="InterPro" id="IPR036514">
    <property type="entry name" value="SGNH_hydro_sf"/>
</dbReference>
<gene>
    <name evidence="2" type="ORF">Q5722_07510</name>
</gene>
<keyword evidence="3" id="KW-1185">Reference proteome</keyword>
<evidence type="ECO:0000313" key="3">
    <source>
        <dbReference type="Proteomes" id="UP001233314"/>
    </source>
</evidence>